<evidence type="ECO:0000313" key="1">
    <source>
        <dbReference type="EMBL" id="MCA0152563.1"/>
    </source>
</evidence>
<dbReference type="EMBL" id="JAIUJS010000002">
    <property type="protein sequence ID" value="MCA0152563.1"/>
    <property type="molecule type" value="Genomic_DNA"/>
</dbReference>
<organism evidence="1 2">
    <name type="scientific">Winogradskyella vincentii</name>
    <dbReference type="NCBI Taxonomy" id="2877122"/>
    <lineage>
        <taxon>Bacteria</taxon>
        <taxon>Pseudomonadati</taxon>
        <taxon>Bacteroidota</taxon>
        <taxon>Flavobacteriia</taxon>
        <taxon>Flavobacteriales</taxon>
        <taxon>Flavobacteriaceae</taxon>
        <taxon>Winogradskyella</taxon>
    </lineage>
</organism>
<proteinExistence type="predicted"/>
<dbReference type="RefSeq" id="WP_224477491.1">
    <property type="nucleotide sequence ID" value="NZ_JAIUJS010000002.1"/>
</dbReference>
<gene>
    <name evidence="1" type="ORF">LBV24_05000</name>
</gene>
<protein>
    <submittedName>
        <fullName evidence="1">Uncharacterized protein</fullName>
    </submittedName>
</protein>
<comment type="caution">
    <text evidence="1">The sequence shown here is derived from an EMBL/GenBank/DDBJ whole genome shotgun (WGS) entry which is preliminary data.</text>
</comment>
<name>A0ABS7Y1H4_9FLAO</name>
<dbReference type="Proteomes" id="UP001198402">
    <property type="component" value="Unassembled WGS sequence"/>
</dbReference>
<accession>A0ABS7Y1H4</accession>
<evidence type="ECO:0000313" key="2">
    <source>
        <dbReference type="Proteomes" id="UP001198402"/>
    </source>
</evidence>
<reference evidence="2" key="1">
    <citation type="submission" date="2023-07" db="EMBL/GenBank/DDBJ databases">
        <authorList>
            <person name="Yue Y."/>
        </authorList>
    </citation>
    <scope>NUCLEOTIDE SEQUENCE [LARGE SCALE GENOMIC DNA]</scope>
    <source>
        <strain evidence="2">2Y89</strain>
    </source>
</reference>
<sequence length="96" mass="10813">MIFKKLTALFIVVLFLSIISAPTIITSIDNSIDISMFDGLGEEEESENFKILIETMSTNVEQTDYSLLEKDRIDFTNGLYSKPLINIISPPPEIII</sequence>
<keyword evidence="2" id="KW-1185">Reference proteome</keyword>